<feature type="domain" description="Cadherin" evidence="5">
    <location>
        <begin position="538"/>
        <end position="642"/>
    </location>
</feature>
<dbReference type="AlphaFoldDB" id="A0A1M6GYA0"/>
<reference evidence="6 7" key="1">
    <citation type="submission" date="2016-11" db="EMBL/GenBank/DDBJ databases">
        <authorList>
            <person name="Jaros S."/>
            <person name="Januszkiewicz K."/>
            <person name="Wedrychowicz H."/>
        </authorList>
    </citation>
    <scope>NUCLEOTIDE SEQUENCE [LARGE SCALE GENOMIC DNA]</scope>
    <source>
        <strain evidence="6 7">DSM 18772</strain>
    </source>
</reference>
<proteinExistence type="predicted"/>
<feature type="region of interest" description="Disordered" evidence="3">
    <location>
        <begin position="68"/>
        <end position="89"/>
    </location>
</feature>
<feature type="domain" description="Cadherin" evidence="5">
    <location>
        <begin position="755"/>
        <end position="842"/>
    </location>
</feature>
<feature type="domain" description="Cadherin" evidence="5">
    <location>
        <begin position="655"/>
        <end position="772"/>
    </location>
</feature>
<evidence type="ECO:0000256" key="3">
    <source>
        <dbReference type="SAM" id="MobiDB-lite"/>
    </source>
</evidence>
<keyword evidence="7" id="KW-1185">Reference proteome</keyword>
<gene>
    <name evidence="6" type="ORF">SAMN02745181_1306</name>
</gene>
<dbReference type="Proteomes" id="UP000184510">
    <property type="component" value="Unassembled WGS sequence"/>
</dbReference>
<dbReference type="PANTHER" id="PTHR24026">
    <property type="entry name" value="FAT ATYPICAL CADHERIN-RELATED"/>
    <property type="match status" value="1"/>
</dbReference>
<dbReference type="SUPFAM" id="SSF49313">
    <property type="entry name" value="Cadherin-like"/>
    <property type="match status" value="5"/>
</dbReference>
<dbReference type="InParanoid" id="A0A1M6GYA0"/>
<dbReference type="InterPro" id="IPR002126">
    <property type="entry name" value="Cadherin-like_dom"/>
</dbReference>
<dbReference type="RefSeq" id="WP_159434827.1">
    <property type="nucleotide sequence ID" value="NZ_FQYR01000003.1"/>
</dbReference>
<feature type="chain" id="PRO_5012635661" description="Cadherin domain-containing protein" evidence="4">
    <location>
        <begin position="19"/>
        <end position="1174"/>
    </location>
</feature>
<keyword evidence="4" id="KW-0732">Signal</keyword>
<dbReference type="PROSITE" id="PS50268">
    <property type="entry name" value="CADHERIN_2"/>
    <property type="match status" value="5"/>
</dbReference>
<dbReference type="PANTHER" id="PTHR24026:SF126">
    <property type="entry name" value="PROTOCADHERIN FAT 4"/>
    <property type="match status" value="1"/>
</dbReference>
<organism evidence="6 7">
    <name type="scientific">Rubritalea squalenifaciens DSM 18772</name>
    <dbReference type="NCBI Taxonomy" id="1123071"/>
    <lineage>
        <taxon>Bacteria</taxon>
        <taxon>Pseudomonadati</taxon>
        <taxon>Verrucomicrobiota</taxon>
        <taxon>Verrucomicrobiia</taxon>
        <taxon>Verrucomicrobiales</taxon>
        <taxon>Rubritaleaceae</taxon>
        <taxon>Rubritalea</taxon>
    </lineage>
</organism>
<keyword evidence="2" id="KW-1133">Transmembrane helix</keyword>
<dbReference type="InterPro" id="IPR015919">
    <property type="entry name" value="Cadherin-like_sf"/>
</dbReference>
<name>A0A1M6GYA0_9BACT</name>
<dbReference type="SMART" id="SM00112">
    <property type="entry name" value="CA"/>
    <property type="match status" value="4"/>
</dbReference>
<dbReference type="CDD" id="cd11304">
    <property type="entry name" value="Cadherin_repeat"/>
    <property type="match status" value="5"/>
</dbReference>
<evidence type="ECO:0000256" key="2">
    <source>
        <dbReference type="ARBA" id="ARBA00022989"/>
    </source>
</evidence>
<evidence type="ECO:0000256" key="4">
    <source>
        <dbReference type="SAM" id="SignalP"/>
    </source>
</evidence>
<dbReference type="GO" id="GO:0005886">
    <property type="term" value="C:plasma membrane"/>
    <property type="evidence" value="ECO:0007669"/>
    <property type="project" value="UniProtKB-SubCell"/>
</dbReference>
<evidence type="ECO:0000313" key="6">
    <source>
        <dbReference type="EMBL" id="SHJ14948.1"/>
    </source>
</evidence>
<dbReference type="Gene3D" id="2.60.40.60">
    <property type="entry name" value="Cadherins"/>
    <property type="match status" value="5"/>
</dbReference>
<keyword evidence="2" id="KW-0472">Membrane</keyword>
<sequence>MELRSLLTLLLTATAASAFPFDSSQDDLPSNVAVTGAGSRTEGVVETYNIPITDWPDRITLTVQGADGGRAKATNNDTPDKSGAGGGGAHFQVSFNIDPADEGALRPGGQLRFIPGSKGETQNKSEIAAGGGGGGSGVFYRAPLENAQWEPLIIAGGGGGAAAVTKVGASSNFGKDGGNANLEISGDDSSLNGGDNGTSGGSYVNSATRVSDGAGGGGGWLNGITGTVEGNAGRNDVENPIGGFGGAPIETGSDGGHGCGGGGAGYRYDGNGIYGSGGGGGGGYSGGGAGSHTGNSSLAGGGGGGSYVDSRAIVRALFTRNGDNQQGFILMTSKRFPGSENTSLAAPVITLSPSTTVEIAYSQYLADFSAALPEFSATDVYGNSVTVTPGYNTQMLSGIPGSYGASYGATDQFGSSVIVGQTITLLAPTKPTFRIAGNQTAYEDSGKSRIHNFATNFNTHDQGQSFVRYDVTNDNNDLFEIQPWIDASGQLTFETRDDAHGTAKVTVIGIDDENLPDYGASEARIFTITILNVPDLPFIRDFTASIAENTTTATTVIANDPLGGTLTYSLPEGSEDNALFLIDPATGALSFLQAPDFEDPRDVGGADADNTYEVVVAVTNTDGTTTRSSGIAVTNVDEAPVNLALSNQSIAENETSIGTLSATDPESFGLTFSITPGSDSARFAIDPSSGALSFITAADFENPSDADTDNIYLVTLSVSDGENTTSALFAITVVDRSEGPTDIELSKDYVAEGKTAIGTITATDPAGGTPRFTLAGGDDRSLFTLDEESGALSFISAPDFESPADSDGDNHYEITIRITGDEGHVFERYTIEVYNQLEAPRNVTLSYNQVLENTTAIGTVSAEDPSGGGLRYSIFYTADNDLFTLDSNTGVLSFRNAPDFENPHDSNRDGAYEIAILVENSETRIQKNFTITVLDENESPTDIQLSSTSIEEGLTTVGTITASDPEGSRVFYTGAGGADSSLFTVNYTTGVLSFRYAPDFEAPTDSDGDNIYEIAIRITDNSSSIIETFLITVTNREEPALDEFRSTYGMAVDGSDDFLDWSNNGIKNILYYAFGLGDPNNANIDRSRLPAGSKESDNFAFSYIEPIATGTGISVTPVTSTELSTWQTPTELGELPTNTTTEDLGDGYQRVSLTFPLQSTPRFFSVEASVDYAE</sequence>
<dbReference type="OrthoDB" id="254354at2"/>
<dbReference type="GO" id="GO:0007156">
    <property type="term" value="P:homophilic cell adhesion via plasma membrane adhesion molecules"/>
    <property type="evidence" value="ECO:0007669"/>
    <property type="project" value="InterPro"/>
</dbReference>
<keyword evidence="1" id="KW-0812">Transmembrane</keyword>
<dbReference type="STRING" id="1123071.SAMN02745181_1306"/>
<evidence type="ECO:0000259" key="5">
    <source>
        <dbReference type="PROSITE" id="PS50268"/>
    </source>
</evidence>
<protein>
    <recommendedName>
        <fullName evidence="5">Cadherin domain-containing protein</fullName>
    </recommendedName>
</protein>
<dbReference type="EMBL" id="FQYR01000003">
    <property type="protein sequence ID" value="SHJ14948.1"/>
    <property type="molecule type" value="Genomic_DNA"/>
</dbReference>
<feature type="signal peptide" evidence="4">
    <location>
        <begin position="1"/>
        <end position="18"/>
    </location>
</feature>
<dbReference type="GO" id="GO:0005509">
    <property type="term" value="F:calcium ion binding"/>
    <property type="evidence" value="ECO:0007669"/>
    <property type="project" value="InterPro"/>
</dbReference>
<feature type="domain" description="Cadherin" evidence="5">
    <location>
        <begin position="837"/>
        <end position="942"/>
    </location>
</feature>
<accession>A0A1M6GYA0</accession>
<evidence type="ECO:0000313" key="7">
    <source>
        <dbReference type="Proteomes" id="UP000184510"/>
    </source>
</evidence>
<feature type="domain" description="Cadherin" evidence="5">
    <location>
        <begin position="955"/>
        <end position="1041"/>
    </location>
</feature>
<evidence type="ECO:0000256" key="1">
    <source>
        <dbReference type="ARBA" id="ARBA00022692"/>
    </source>
</evidence>